<name>A0A0B2WLG7_METAS</name>
<dbReference type="PANTHER" id="PTHR11360">
    <property type="entry name" value="MONOCARBOXYLATE TRANSPORTER"/>
    <property type="match status" value="1"/>
</dbReference>
<dbReference type="InterPro" id="IPR011701">
    <property type="entry name" value="MFS"/>
</dbReference>
<evidence type="ECO:0000313" key="6">
    <source>
        <dbReference type="EMBL" id="KHN94317.1"/>
    </source>
</evidence>
<feature type="transmembrane region" description="Helical" evidence="4">
    <location>
        <begin position="258"/>
        <end position="279"/>
    </location>
</feature>
<comment type="subcellular location">
    <subcellularLocation>
        <location evidence="1">Membrane</location>
        <topology evidence="1">Multi-pass membrane protein</topology>
    </subcellularLocation>
</comment>
<feature type="transmembrane region" description="Helical" evidence="4">
    <location>
        <begin position="310"/>
        <end position="332"/>
    </location>
</feature>
<evidence type="ECO:0000256" key="4">
    <source>
        <dbReference type="SAM" id="Phobius"/>
    </source>
</evidence>
<feature type="region of interest" description="Disordered" evidence="3">
    <location>
        <begin position="1"/>
        <end position="44"/>
    </location>
</feature>
<sequence>MACGRLRSRCNTTNHDDTRVLPSTTLSSPDGETDEPQPGSTTITIDVSFSWLPRRIWSRGRQGSLPDSPDSGQSAESGESGESTASTVDGQPSHVIIPDGGSRAWLTVTGGFFICFFMFGILNAFGSFQNMYTENVAGDFPWTDASPVCLCFCGGLVSGPLFDKLGSRLPMTMGAGLVSASLLGSAFSTEFLHYLVCQGVFFGSGIALLYYPAMGAVTEWFSTKRPLALGIAASGASVGGVIWSSALPVLANQISHRILFIILTGIASLLLCLGCWLTIERQGAAGYDESSEQVQPSQRTIQSAIFESRFVALASSLVILYTGILIPCQLLEVYAKELDIQGEVASNLIAFTYSGSVIGRIGSGLLADTLGCFNILVLTSSMAGAVTLAWIPLRSAAGLIAFSVLFGILSGGLVPLASACVARTTRDMGHIGLRIGVLMAFCAVAALGSGPLGAFILHKAG</sequence>
<dbReference type="InterPro" id="IPR036259">
    <property type="entry name" value="MFS_trans_sf"/>
</dbReference>
<feature type="transmembrane region" description="Helical" evidence="4">
    <location>
        <begin position="169"/>
        <end position="187"/>
    </location>
</feature>
<feature type="transmembrane region" description="Helical" evidence="4">
    <location>
        <begin position="433"/>
        <end position="457"/>
    </location>
</feature>
<dbReference type="InterPro" id="IPR020846">
    <property type="entry name" value="MFS_dom"/>
</dbReference>
<feature type="compositionally biased region" description="Polar residues" evidence="3">
    <location>
        <begin position="21"/>
        <end position="30"/>
    </location>
</feature>
<comment type="similarity">
    <text evidence="2">Belongs to the major facilitator superfamily. Monocarboxylate porter (TC 2.A.1.13) family.</text>
</comment>
<gene>
    <name evidence="6" type="ORF">MAM_07846</name>
</gene>
<dbReference type="EMBL" id="AZHE01000037">
    <property type="protein sequence ID" value="KHN94317.1"/>
    <property type="molecule type" value="Genomic_DNA"/>
</dbReference>
<feature type="region of interest" description="Disordered" evidence="3">
    <location>
        <begin position="60"/>
        <end position="95"/>
    </location>
</feature>
<keyword evidence="4" id="KW-1133">Transmembrane helix</keyword>
<organism evidence="6 7">
    <name type="scientific">Metarhizium album (strain ARSEF 1941)</name>
    <dbReference type="NCBI Taxonomy" id="1081103"/>
    <lineage>
        <taxon>Eukaryota</taxon>
        <taxon>Fungi</taxon>
        <taxon>Dikarya</taxon>
        <taxon>Ascomycota</taxon>
        <taxon>Pezizomycotina</taxon>
        <taxon>Sordariomycetes</taxon>
        <taxon>Hypocreomycetidae</taxon>
        <taxon>Hypocreales</taxon>
        <taxon>Clavicipitaceae</taxon>
        <taxon>Metarhizium</taxon>
    </lineage>
</organism>
<protein>
    <submittedName>
        <fullName evidence="6">Major facilitator superfamily domain, general substrate transporter</fullName>
    </submittedName>
</protein>
<dbReference type="GO" id="GO:0016020">
    <property type="term" value="C:membrane"/>
    <property type="evidence" value="ECO:0007669"/>
    <property type="project" value="UniProtKB-SubCell"/>
</dbReference>
<dbReference type="Gene3D" id="1.20.1250.20">
    <property type="entry name" value="MFS general substrate transporter like domains"/>
    <property type="match status" value="2"/>
</dbReference>
<dbReference type="RefSeq" id="XP_040675383.1">
    <property type="nucleotide sequence ID" value="XM_040826644.1"/>
</dbReference>
<evidence type="ECO:0000256" key="2">
    <source>
        <dbReference type="ARBA" id="ARBA00006727"/>
    </source>
</evidence>
<dbReference type="AlphaFoldDB" id="A0A0B2WLG7"/>
<feature type="transmembrane region" description="Helical" evidence="4">
    <location>
        <begin position="104"/>
        <end position="125"/>
    </location>
</feature>
<feature type="transmembrane region" description="Helical" evidence="4">
    <location>
        <begin position="373"/>
        <end position="393"/>
    </location>
</feature>
<feature type="compositionally biased region" description="Low complexity" evidence="3">
    <location>
        <begin position="71"/>
        <end position="87"/>
    </location>
</feature>
<comment type="caution">
    <text evidence="6">The sequence shown here is derived from an EMBL/GenBank/DDBJ whole genome shotgun (WGS) entry which is preliminary data.</text>
</comment>
<dbReference type="OrthoDB" id="6499973at2759"/>
<evidence type="ECO:0000259" key="5">
    <source>
        <dbReference type="PROSITE" id="PS50850"/>
    </source>
</evidence>
<dbReference type="InterPro" id="IPR050327">
    <property type="entry name" value="Proton-linked_MCT"/>
</dbReference>
<reference evidence="6 7" key="1">
    <citation type="journal article" date="2014" name="Proc. Natl. Acad. Sci. U.S.A.">
        <title>Trajectory and genomic determinants of fungal-pathogen speciation and host adaptation.</title>
        <authorList>
            <person name="Hu X."/>
            <person name="Xiao G."/>
            <person name="Zheng P."/>
            <person name="Shang Y."/>
            <person name="Su Y."/>
            <person name="Zhang X."/>
            <person name="Liu X."/>
            <person name="Zhan S."/>
            <person name="St Leger R.J."/>
            <person name="Wang C."/>
        </authorList>
    </citation>
    <scope>NUCLEOTIDE SEQUENCE [LARGE SCALE GENOMIC DNA]</scope>
    <source>
        <strain evidence="6 7">ARSEF 1941</strain>
    </source>
</reference>
<dbReference type="HOGENOM" id="CLU_001265_1_4_1"/>
<dbReference type="Pfam" id="PF07690">
    <property type="entry name" value="MFS_1"/>
    <property type="match status" value="1"/>
</dbReference>
<dbReference type="GO" id="GO:0022857">
    <property type="term" value="F:transmembrane transporter activity"/>
    <property type="evidence" value="ECO:0007669"/>
    <property type="project" value="InterPro"/>
</dbReference>
<evidence type="ECO:0000313" key="7">
    <source>
        <dbReference type="Proteomes" id="UP000030816"/>
    </source>
</evidence>
<keyword evidence="4" id="KW-0472">Membrane</keyword>
<evidence type="ECO:0000256" key="3">
    <source>
        <dbReference type="SAM" id="MobiDB-lite"/>
    </source>
</evidence>
<dbReference type="Proteomes" id="UP000030816">
    <property type="component" value="Unassembled WGS sequence"/>
</dbReference>
<dbReference type="GeneID" id="63742301"/>
<feature type="transmembrane region" description="Helical" evidence="4">
    <location>
        <begin position="399"/>
        <end position="421"/>
    </location>
</feature>
<evidence type="ECO:0000256" key="1">
    <source>
        <dbReference type="ARBA" id="ARBA00004141"/>
    </source>
</evidence>
<dbReference type="SUPFAM" id="SSF103473">
    <property type="entry name" value="MFS general substrate transporter"/>
    <property type="match status" value="1"/>
</dbReference>
<keyword evidence="4" id="KW-0812">Transmembrane</keyword>
<feature type="domain" description="Major facilitator superfamily (MFS) profile" evidence="5">
    <location>
        <begin position="308"/>
        <end position="461"/>
    </location>
</feature>
<dbReference type="PROSITE" id="PS50850">
    <property type="entry name" value="MFS"/>
    <property type="match status" value="1"/>
</dbReference>
<keyword evidence="7" id="KW-1185">Reference proteome</keyword>
<feature type="transmembrane region" description="Helical" evidence="4">
    <location>
        <begin position="226"/>
        <end position="246"/>
    </location>
</feature>
<dbReference type="PANTHER" id="PTHR11360:SF177">
    <property type="entry name" value="RIBOFLAVIN TRANSPORTER MCH5"/>
    <property type="match status" value="1"/>
</dbReference>
<feature type="transmembrane region" description="Helical" evidence="4">
    <location>
        <begin position="193"/>
        <end position="214"/>
    </location>
</feature>
<accession>A0A0B2WLG7</accession>
<proteinExistence type="inferred from homology"/>